<evidence type="ECO:0000256" key="1">
    <source>
        <dbReference type="SAM" id="MobiDB-lite"/>
    </source>
</evidence>
<reference evidence="3 4" key="1">
    <citation type="submission" date="2024-04" db="EMBL/GenBank/DDBJ databases">
        <authorList>
            <person name="Fracassetti M."/>
        </authorList>
    </citation>
    <scope>NUCLEOTIDE SEQUENCE [LARGE SCALE GENOMIC DNA]</scope>
</reference>
<organism evidence="3 4">
    <name type="scientific">Linum trigynum</name>
    <dbReference type="NCBI Taxonomy" id="586398"/>
    <lineage>
        <taxon>Eukaryota</taxon>
        <taxon>Viridiplantae</taxon>
        <taxon>Streptophyta</taxon>
        <taxon>Embryophyta</taxon>
        <taxon>Tracheophyta</taxon>
        <taxon>Spermatophyta</taxon>
        <taxon>Magnoliopsida</taxon>
        <taxon>eudicotyledons</taxon>
        <taxon>Gunneridae</taxon>
        <taxon>Pentapetalae</taxon>
        <taxon>rosids</taxon>
        <taxon>fabids</taxon>
        <taxon>Malpighiales</taxon>
        <taxon>Linaceae</taxon>
        <taxon>Linum</taxon>
    </lineage>
</organism>
<feature type="transmembrane region" description="Helical" evidence="2">
    <location>
        <begin position="68"/>
        <end position="89"/>
    </location>
</feature>
<sequence length="112" mass="11492">MSRNKASPTLSSFIGETGLGTPTMASAAMKVKEAGPLPPERVPPSRKEKEGDSALGLERRGVVLVFRVGWSGVVVLGLGEGVVLGLAGWGKGSFWVGLRGRFESGGGGRLAG</sequence>
<feature type="compositionally biased region" description="Basic and acidic residues" evidence="1">
    <location>
        <begin position="43"/>
        <end position="53"/>
    </location>
</feature>
<dbReference type="Proteomes" id="UP001497516">
    <property type="component" value="Chromosome 4"/>
</dbReference>
<feature type="compositionally biased region" description="Polar residues" evidence="1">
    <location>
        <begin position="1"/>
        <end position="14"/>
    </location>
</feature>
<accession>A0AAV2EGZ5</accession>
<feature type="region of interest" description="Disordered" evidence="1">
    <location>
        <begin position="1"/>
        <end position="53"/>
    </location>
</feature>
<protein>
    <submittedName>
        <fullName evidence="3">Uncharacterized protein</fullName>
    </submittedName>
</protein>
<evidence type="ECO:0000313" key="3">
    <source>
        <dbReference type="EMBL" id="CAL1385241.1"/>
    </source>
</evidence>
<keyword evidence="2" id="KW-0472">Membrane</keyword>
<evidence type="ECO:0000313" key="4">
    <source>
        <dbReference type="Proteomes" id="UP001497516"/>
    </source>
</evidence>
<dbReference type="EMBL" id="OZ034817">
    <property type="protein sequence ID" value="CAL1385241.1"/>
    <property type="molecule type" value="Genomic_DNA"/>
</dbReference>
<proteinExistence type="predicted"/>
<keyword evidence="4" id="KW-1185">Reference proteome</keyword>
<name>A0AAV2EGZ5_9ROSI</name>
<keyword evidence="2" id="KW-1133">Transmembrane helix</keyword>
<keyword evidence="2" id="KW-0812">Transmembrane</keyword>
<evidence type="ECO:0000256" key="2">
    <source>
        <dbReference type="SAM" id="Phobius"/>
    </source>
</evidence>
<gene>
    <name evidence="3" type="ORF">LTRI10_LOCUS26394</name>
</gene>
<dbReference type="AlphaFoldDB" id="A0AAV2EGZ5"/>